<feature type="binding site" evidence="14">
    <location>
        <position position="521"/>
    </location>
    <ligand>
        <name>Zn(2+)</name>
        <dbReference type="ChEBI" id="CHEBI:29105"/>
        <note>catalytic</note>
    </ligand>
</feature>
<dbReference type="Gene3D" id="3.30.980.10">
    <property type="entry name" value="Threonyl-trna Synthetase, Chain A, domain 2"/>
    <property type="match status" value="1"/>
</dbReference>
<dbReference type="InterPro" id="IPR004095">
    <property type="entry name" value="TGS"/>
</dbReference>
<dbReference type="RefSeq" id="WP_265591343.1">
    <property type="nucleotide sequence ID" value="NZ_AP025285.1"/>
</dbReference>
<keyword evidence="3 14" id="KW-0963">Cytoplasm</keyword>
<dbReference type="GO" id="GO:0005737">
    <property type="term" value="C:cytoplasm"/>
    <property type="evidence" value="ECO:0007669"/>
    <property type="project" value="UniProtKB-SubCell"/>
</dbReference>
<feature type="domain" description="Aminoacyl-transfer RNA synthetases class-II family profile" evidence="15">
    <location>
        <begin position="245"/>
        <end position="544"/>
    </location>
</feature>
<keyword evidence="7 14" id="KW-0547">Nucleotide-binding</keyword>
<dbReference type="Gene3D" id="3.40.50.800">
    <property type="entry name" value="Anticodon-binding domain"/>
    <property type="match status" value="1"/>
</dbReference>
<dbReference type="InterPro" id="IPR033728">
    <property type="entry name" value="ThrRS_core"/>
</dbReference>
<dbReference type="Pfam" id="PF00587">
    <property type="entry name" value="tRNA-synt_2b"/>
    <property type="match status" value="1"/>
</dbReference>
<evidence type="ECO:0000256" key="6">
    <source>
        <dbReference type="ARBA" id="ARBA00022723"/>
    </source>
</evidence>
<dbReference type="SUPFAM" id="SSF81271">
    <property type="entry name" value="TGS-like"/>
    <property type="match status" value="1"/>
</dbReference>
<dbReference type="InterPro" id="IPR012676">
    <property type="entry name" value="TGS-like"/>
</dbReference>
<dbReference type="SMART" id="SM00863">
    <property type="entry name" value="tRNA_SAD"/>
    <property type="match status" value="1"/>
</dbReference>
<accession>A0AAU9D885</accession>
<dbReference type="GO" id="GO:0006435">
    <property type="term" value="P:threonyl-tRNA aminoacylation"/>
    <property type="evidence" value="ECO:0007669"/>
    <property type="project" value="UniProtKB-UniRule"/>
</dbReference>
<gene>
    <name evidence="14 17" type="primary">thrS</name>
    <name evidence="17" type="ORF">ATTO_11810</name>
</gene>
<comment type="subcellular location">
    <subcellularLocation>
        <location evidence="1 14">Cytoplasm</location>
    </subcellularLocation>
</comment>
<dbReference type="InterPro" id="IPR012947">
    <property type="entry name" value="tRNA_SAD"/>
</dbReference>
<evidence type="ECO:0000259" key="15">
    <source>
        <dbReference type="PROSITE" id="PS50862"/>
    </source>
</evidence>
<evidence type="ECO:0000256" key="12">
    <source>
        <dbReference type="ARBA" id="ARBA00023146"/>
    </source>
</evidence>
<evidence type="ECO:0000256" key="8">
    <source>
        <dbReference type="ARBA" id="ARBA00022833"/>
    </source>
</evidence>
<evidence type="ECO:0000256" key="13">
    <source>
        <dbReference type="ARBA" id="ARBA00049515"/>
    </source>
</evidence>
<evidence type="ECO:0000256" key="11">
    <source>
        <dbReference type="ARBA" id="ARBA00022917"/>
    </source>
</evidence>
<name>A0AAU9D885_9ACTN</name>
<evidence type="ECO:0000256" key="14">
    <source>
        <dbReference type="HAMAP-Rule" id="MF_00184"/>
    </source>
</evidence>
<dbReference type="PANTHER" id="PTHR11451">
    <property type="entry name" value="THREONINE-TRNA LIGASE"/>
    <property type="match status" value="1"/>
</dbReference>
<organism evidence="17 18">
    <name type="scientific">Leptogranulimonas caecicola</name>
    <dbReference type="NCBI Taxonomy" id="2894156"/>
    <lineage>
        <taxon>Bacteria</taxon>
        <taxon>Bacillati</taxon>
        <taxon>Actinomycetota</taxon>
        <taxon>Coriobacteriia</taxon>
        <taxon>Coriobacteriales</taxon>
        <taxon>Kribbibacteriaceae</taxon>
        <taxon>Leptogranulimonas</taxon>
    </lineage>
</organism>
<keyword evidence="6 14" id="KW-0479">Metal-binding</keyword>
<proteinExistence type="inferred from homology"/>
<evidence type="ECO:0000313" key="18">
    <source>
        <dbReference type="Proteomes" id="UP001431186"/>
    </source>
</evidence>
<dbReference type="GO" id="GO:0005524">
    <property type="term" value="F:ATP binding"/>
    <property type="evidence" value="ECO:0007669"/>
    <property type="project" value="UniProtKB-UniRule"/>
</dbReference>
<dbReference type="EMBL" id="AP025285">
    <property type="protein sequence ID" value="BDC91309.1"/>
    <property type="molecule type" value="Genomic_DNA"/>
</dbReference>
<dbReference type="Gene3D" id="3.30.930.10">
    <property type="entry name" value="Bira Bifunctional Protein, Domain 2"/>
    <property type="match status" value="1"/>
</dbReference>
<dbReference type="InterPro" id="IPR047246">
    <property type="entry name" value="ThrRS_anticodon"/>
</dbReference>
<dbReference type="Gene3D" id="3.10.20.30">
    <property type="match status" value="1"/>
</dbReference>
<feature type="binding site" evidence="14">
    <location>
        <position position="345"/>
    </location>
    <ligand>
        <name>Zn(2+)</name>
        <dbReference type="ChEBI" id="CHEBI:29105"/>
        <note>catalytic</note>
    </ligand>
</feature>
<protein>
    <recommendedName>
        <fullName evidence="14">Threonine--tRNA ligase</fullName>
        <ecNumber evidence="14">6.1.1.3</ecNumber>
    </recommendedName>
    <alternativeName>
        <fullName evidence="14">Threonyl-tRNA synthetase</fullName>
        <shortName evidence="14">ThrRS</shortName>
    </alternativeName>
</protein>
<keyword evidence="9 14" id="KW-0067">ATP-binding</keyword>
<dbReference type="FunFam" id="3.30.930.10:FF:000019">
    <property type="entry name" value="Threonine--tRNA ligase"/>
    <property type="match status" value="1"/>
</dbReference>
<dbReference type="PRINTS" id="PR01047">
    <property type="entry name" value="TRNASYNTHTHR"/>
</dbReference>
<dbReference type="FunFam" id="3.30.980.10:FF:000005">
    <property type="entry name" value="Threonyl-tRNA synthetase, mitochondrial"/>
    <property type="match status" value="1"/>
</dbReference>
<dbReference type="SUPFAM" id="SSF55681">
    <property type="entry name" value="Class II aaRS and biotin synthetases"/>
    <property type="match status" value="1"/>
</dbReference>
<dbReference type="SUPFAM" id="SSF55186">
    <property type="entry name" value="ThrRS/AlaRS common domain"/>
    <property type="match status" value="1"/>
</dbReference>
<dbReference type="Pfam" id="PF07973">
    <property type="entry name" value="tRNA_SAD"/>
    <property type="match status" value="1"/>
</dbReference>
<dbReference type="EC" id="6.1.1.3" evidence="14"/>
<evidence type="ECO:0000259" key="16">
    <source>
        <dbReference type="PROSITE" id="PS51880"/>
    </source>
</evidence>
<dbReference type="PANTHER" id="PTHR11451:SF44">
    <property type="entry name" value="THREONINE--TRNA LIGASE, CHLOROPLASTIC_MITOCHONDRIAL 2"/>
    <property type="match status" value="1"/>
</dbReference>
<keyword evidence="11 14" id="KW-0648">Protein biosynthesis</keyword>
<dbReference type="CDD" id="cd00860">
    <property type="entry name" value="ThrRS_anticodon"/>
    <property type="match status" value="1"/>
</dbReference>
<comment type="caution">
    <text evidence="14">Lacks conserved residue(s) required for the propagation of feature annotation.</text>
</comment>
<dbReference type="GO" id="GO:0004829">
    <property type="term" value="F:threonine-tRNA ligase activity"/>
    <property type="evidence" value="ECO:0007669"/>
    <property type="project" value="UniProtKB-UniRule"/>
</dbReference>
<dbReference type="HAMAP" id="MF_00184">
    <property type="entry name" value="Thr_tRNA_synth"/>
    <property type="match status" value="1"/>
</dbReference>
<dbReference type="AlphaFoldDB" id="A0AAU9D885"/>
<dbReference type="InterPro" id="IPR045864">
    <property type="entry name" value="aa-tRNA-synth_II/BPL/LPL"/>
</dbReference>
<dbReference type="SUPFAM" id="SSF52954">
    <property type="entry name" value="Class II aaRS ABD-related"/>
    <property type="match status" value="1"/>
</dbReference>
<evidence type="ECO:0000256" key="2">
    <source>
        <dbReference type="ARBA" id="ARBA00008226"/>
    </source>
</evidence>
<evidence type="ECO:0000256" key="1">
    <source>
        <dbReference type="ARBA" id="ARBA00004496"/>
    </source>
</evidence>
<evidence type="ECO:0000256" key="5">
    <source>
        <dbReference type="ARBA" id="ARBA00022598"/>
    </source>
</evidence>
<comment type="catalytic activity">
    <reaction evidence="13 14">
        <text>tRNA(Thr) + L-threonine + ATP = L-threonyl-tRNA(Thr) + AMP + diphosphate + H(+)</text>
        <dbReference type="Rhea" id="RHEA:24624"/>
        <dbReference type="Rhea" id="RHEA-COMP:9670"/>
        <dbReference type="Rhea" id="RHEA-COMP:9704"/>
        <dbReference type="ChEBI" id="CHEBI:15378"/>
        <dbReference type="ChEBI" id="CHEBI:30616"/>
        <dbReference type="ChEBI" id="CHEBI:33019"/>
        <dbReference type="ChEBI" id="CHEBI:57926"/>
        <dbReference type="ChEBI" id="CHEBI:78442"/>
        <dbReference type="ChEBI" id="CHEBI:78534"/>
        <dbReference type="ChEBI" id="CHEBI:456215"/>
        <dbReference type="EC" id="6.1.1.3"/>
    </reaction>
</comment>
<keyword evidence="8 14" id="KW-0862">Zinc</keyword>
<dbReference type="Pfam" id="PF02824">
    <property type="entry name" value="TGS"/>
    <property type="match status" value="1"/>
</dbReference>
<dbReference type="FunFam" id="3.40.50.800:FF:000001">
    <property type="entry name" value="Threonine--tRNA ligase"/>
    <property type="match status" value="1"/>
</dbReference>
<evidence type="ECO:0000256" key="4">
    <source>
        <dbReference type="ARBA" id="ARBA00022555"/>
    </source>
</evidence>
<dbReference type="CDD" id="cd01667">
    <property type="entry name" value="TGS_ThrRS"/>
    <property type="match status" value="1"/>
</dbReference>
<feature type="binding site" evidence="14">
    <location>
        <position position="396"/>
    </location>
    <ligand>
        <name>Zn(2+)</name>
        <dbReference type="ChEBI" id="CHEBI:29105"/>
        <note>catalytic</note>
    </ligand>
</feature>
<dbReference type="GO" id="GO:0046872">
    <property type="term" value="F:metal ion binding"/>
    <property type="evidence" value="ECO:0007669"/>
    <property type="project" value="UniProtKB-KW"/>
</dbReference>
<dbReference type="InterPro" id="IPR018163">
    <property type="entry name" value="Thr/Ala-tRNA-synth_IIc_edit"/>
</dbReference>
<dbReference type="InterPro" id="IPR006195">
    <property type="entry name" value="aa-tRNA-synth_II"/>
</dbReference>
<sequence>MSNQISVQLPDGSARELPVGAAAQDLAASIGAGLAKAALAAKVNGVPVDLACPLRDGDQVEILTLKSPDVLPILRHSCAHIMAEAVSELFSNVALGIGPDVENGFYYDFQTPDQISSNDFERIEERMRAIIREDKPFVREVVSRDQAQEIFADQPLKLELLDDIPAEEDVTIYRHGDHMELCRGPHVASAGKIPADSFELQKVAGAYWRGDANNEMLQRVYGVEFATKKELKDYNHMMEEAKKRDHRILGPKLGIFETLDEVGPGLPLFFPKGARVVRTMQEWLRKELYRRGYEEVITPHVYKSGVWKTSGHYDFYKENMYFFNVNEGTDDDPRLSEFGVKPMNCPGHVLLYRSNLHSYRDLPLRYFEFGTVYRHELSGAVNGLFRARGFTQDDAHVFCREDQVVDEVESIMDLVDQIMGTFDLPYECEISTRPAHSIGTDEMWDKAESFLKEALEKRGVPYDINEGDGAFYGPKIDVKVKDSIGRTWQCSTIQVDFNLPERFDLTYRTADNTVERPWMLHRAIFGSIERFLGILIENYAGALPLWLAPVQAEIIPIADRHLDYAEDVAKKLRAVGGRIEVDSHSEPMRAKIAKAQEQKVPYMLVVGDKEAEEGTVSVRERTEGDQGTMTVDDFEKIIADAQV</sequence>
<keyword evidence="10 14" id="KW-0694">RNA-binding</keyword>
<dbReference type="CDD" id="cd00771">
    <property type="entry name" value="ThrRS_core"/>
    <property type="match status" value="1"/>
</dbReference>
<evidence type="ECO:0000256" key="9">
    <source>
        <dbReference type="ARBA" id="ARBA00022840"/>
    </source>
</evidence>
<dbReference type="InterPro" id="IPR002314">
    <property type="entry name" value="aa-tRNA-synt_IIb"/>
</dbReference>
<dbReference type="KEGG" id="lcal:ATTO_11810"/>
<dbReference type="PROSITE" id="PS51880">
    <property type="entry name" value="TGS"/>
    <property type="match status" value="1"/>
</dbReference>
<dbReference type="NCBIfam" id="TIGR00418">
    <property type="entry name" value="thrS"/>
    <property type="match status" value="1"/>
</dbReference>
<dbReference type="Gene3D" id="3.30.54.20">
    <property type="match status" value="1"/>
</dbReference>
<evidence type="ECO:0000256" key="10">
    <source>
        <dbReference type="ARBA" id="ARBA00022884"/>
    </source>
</evidence>
<dbReference type="Proteomes" id="UP001431186">
    <property type="component" value="Chromosome"/>
</dbReference>
<keyword evidence="18" id="KW-1185">Reference proteome</keyword>
<keyword evidence="12 14" id="KW-0030">Aminoacyl-tRNA synthetase</keyword>
<evidence type="ECO:0000256" key="3">
    <source>
        <dbReference type="ARBA" id="ARBA00022490"/>
    </source>
</evidence>
<evidence type="ECO:0000313" key="17">
    <source>
        <dbReference type="EMBL" id="BDC91309.1"/>
    </source>
</evidence>
<comment type="similarity">
    <text evidence="2 14">Belongs to the class-II aminoacyl-tRNA synthetase family.</text>
</comment>
<dbReference type="InterPro" id="IPR002320">
    <property type="entry name" value="Thr-tRNA-ligase_IIa"/>
</dbReference>
<comment type="cofactor">
    <cofactor evidence="14">
        <name>Zn(2+)</name>
        <dbReference type="ChEBI" id="CHEBI:29105"/>
    </cofactor>
    <text evidence="14">Binds 1 zinc ion per subunit.</text>
</comment>
<dbReference type="FunFam" id="3.30.54.20:FF:000002">
    <property type="entry name" value="Threonine--tRNA ligase"/>
    <property type="match status" value="1"/>
</dbReference>
<dbReference type="GO" id="GO:0000049">
    <property type="term" value="F:tRNA binding"/>
    <property type="evidence" value="ECO:0007669"/>
    <property type="project" value="UniProtKB-KW"/>
</dbReference>
<dbReference type="Pfam" id="PF03129">
    <property type="entry name" value="HGTP_anticodon"/>
    <property type="match status" value="1"/>
</dbReference>
<dbReference type="InterPro" id="IPR004154">
    <property type="entry name" value="Anticodon-bd"/>
</dbReference>
<keyword evidence="5 14" id="KW-0436">Ligase</keyword>
<reference evidence="17" key="1">
    <citation type="submission" date="2021-11" db="EMBL/GenBank/DDBJ databases">
        <title>Complete genome sequence of Atopobiaceae bacterium TOC12.</title>
        <authorList>
            <person name="Morinaga K."/>
            <person name="Kusada H."/>
            <person name="Tamaki H."/>
        </authorList>
    </citation>
    <scope>NUCLEOTIDE SEQUENCE</scope>
    <source>
        <strain evidence="17">TOC12</strain>
    </source>
</reference>
<evidence type="ECO:0000256" key="7">
    <source>
        <dbReference type="ARBA" id="ARBA00022741"/>
    </source>
</evidence>
<feature type="domain" description="TGS" evidence="16">
    <location>
        <begin position="1"/>
        <end position="64"/>
    </location>
</feature>
<keyword evidence="4 14" id="KW-0820">tRNA-binding</keyword>
<dbReference type="InterPro" id="IPR036621">
    <property type="entry name" value="Anticodon-bd_dom_sf"/>
</dbReference>
<comment type="subunit">
    <text evidence="14">Homodimer.</text>
</comment>
<dbReference type="PROSITE" id="PS50862">
    <property type="entry name" value="AA_TRNA_LIGASE_II"/>
    <property type="match status" value="1"/>
</dbReference>
<dbReference type="InterPro" id="IPR012675">
    <property type="entry name" value="Beta-grasp_dom_sf"/>
</dbReference>